<sequence length="97" mass="10872">MTSAILLFSYRVVALLLPPPPPLTISPPQLSLCETYCNSIRFSTVSSRLCSSRRVIDIILIHLQSHDLGLRRNLIDYRLVDYGSSLLSSLVMRNVAL</sequence>
<accession>A0A4Y2EFU6</accession>
<feature type="chain" id="PRO_5021319811" evidence="1">
    <location>
        <begin position="25"/>
        <end position="97"/>
    </location>
</feature>
<reference evidence="2 3" key="1">
    <citation type="journal article" date="2019" name="Sci. Rep.">
        <title>Orb-weaving spider Araneus ventricosus genome elucidates the spidroin gene catalogue.</title>
        <authorList>
            <person name="Kono N."/>
            <person name="Nakamura H."/>
            <person name="Ohtoshi R."/>
            <person name="Moran D.A.P."/>
            <person name="Shinohara A."/>
            <person name="Yoshida Y."/>
            <person name="Fujiwara M."/>
            <person name="Mori M."/>
            <person name="Tomita M."/>
            <person name="Arakawa K."/>
        </authorList>
    </citation>
    <scope>NUCLEOTIDE SEQUENCE [LARGE SCALE GENOMIC DNA]</scope>
</reference>
<evidence type="ECO:0000256" key="1">
    <source>
        <dbReference type="SAM" id="SignalP"/>
    </source>
</evidence>
<dbReference type="AlphaFoldDB" id="A0A4Y2EFU6"/>
<evidence type="ECO:0000313" key="2">
    <source>
        <dbReference type="EMBL" id="GBM26745.1"/>
    </source>
</evidence>
<comment type="caution">
    <text evidence="2">The sequence shown here is derived from an EMBL/GenBank/DDBJ whole genome shotgun (WGS) entry which is preliminary data.</text>
</comment>
<name>A0A4Y2EFU6_ARAVE</name>
<evidence type="ECO:0000313" key="3">
    <source>
        <dbReference type="Proteomes" id="UP000499080"/>
    </source>
</evidence>
<keyword evidence="1" id="KW-0732">Signal</keyword>
<protein>
    <submittedName>
        <fullName evidence="2">Uncharacterized protein</fullName>
    </submittedName>
</protein>
<dbReference type="Proteomes" id="UP000499080">
    <property type="component" value="Unassembled WGS sequence"/>
</dbReference>
<feature type="signal peptide" evidence="1">
    <location>
        <begin position="1"/>
        <end position="24"/>
    </location>
</feature>
<keyword evidence="3" id="KW-1185">Reference proteome</keyword>
<dbReference type="EMBL" id="BGPR01000568">
    <property type="protein sequence ID" value="GBM26745.1"/>
    <property type="molecule type" value="Genomic_DNA"/>
</dbReference>
<organism evidence="2 3">
    <name type="scientific">Araneus ventricosus</name>
    <name type="common">Orbweaver spider</name>
    <name type="synonym">Epeira ventricosa</name>
    <dbReference type="NCBI Taxonomy" id="182803"/>
    <lineage>
        <taxon>Eukaryota</taxon>
        <taxon>Metazoa</taxon>
        <taxon>Ecdysozoa</taxon>
        <taxon>Arthropoda</taxon>
        <taxon>Chelicerata</taxon>
        <taxon>Arachnida</taxon>
        <taxon>Araneae</taxon>
        <taxon>Araneomorphae</taxon>
        <taxon>Entelegynae</taxon>
        <taxon>Araneoidea</taxon>
        <taxon>Araneidae</taxon>
        <taxon>Araneus</taxon>
    </lineage>
</organism>
<proteinExistence type="predicted"/>
<gene>
    <name evidence="2" type="ORF">AVEN_175898_1</name>
</gene>